<proteinExistence type="predicted"/>
<feature type="compositionally biased region" description="Acidic residues" evidence="1">
    <location>
        <begin position="115"/>
        <end position="129"/>
    </location>
</feature>
<evidence type="ECO:0000256" key="2">
    <source>
        <dbReference type="SAM" id="Phobius"/>
    </source>
</evidence>
<dbReference type="Proteomes" id="UP001438953">
    <property type="component" value="Unassembled WGS sequence"/>
</dbReference>
<feature type="compositionally biased region" description="Acidic residues" evidence="1">
    <location>
        <begin position="315"/>
        <end position="330"/>
    </location>
</feature>
<feature type="region of interest" description="Disordered" evidence="1">
    <location>
        <begin position="277"/>
        <end position="374"/>
    </location>
</feature>
<name>A0ABV1SGH1_9RHOB</name>
<feature type="domain" description="Zinc finger/thioredoxin putative" evidence="3">
    <location>
        <begin position="1"/>
        <end position="36"/>
    </location>
</feature>
<keyword evidence="5" id="KW-1185">Reference proteome</keyword>
<reference evidence="4 5" key="1">
    <citation type="submission" date="2024-01" db="EMBL/GenBank/DDBJ databases">
        <authorList>
            <person name="Deng Y."/>
            <person name="Su J."/>
        </authorList>
    </citation>
    <scope>NUCLEOTIDE SEQUENCE [LARGE SCALE GENOMIC DNA]</scope>
    <source>
        <strain evidence="4 5">CPCC 100088</strain>
    </source>
</reference>
<evidence type="ECO:0000259" key="3">
    <source>
        <dbReference type="Pfam" id="PF13717"/>
    </source>
</evidence>
<feature type="region of interest" description="Disordered" evidence="1">
    <location>
        <begin position="201"/>
        <end position="262"/>
    </location>
</feature>
<evidence type="ECO:0000313" key="5">
    <source>
        <dbReference type="Proteomes" id="UP001438953"/>
    </source>
</evidence>
<evidence type="ECO:0000313" key="4">
    <source>
        <dbReference type="EMBL" id="MER5171998.1"/>
    </source>
</evidence>
<dbReference type="NCBIfam" id="TIGR02098">
    <property type="entry name" value="MJ0042_CXXC"/>
    <property type="match status" value="1"/>
</dbReference>
<feature type="compositionally biased region" description="Acidic residues" evidence="1">
    <location>
        <begin position="360"/>
        <end position="373"/>
    </location>
</feature>
<feature type="compositionally biased region" description="Basic and acidic residues" evidence="1">
    <location>
        <begin position="332"/>
        <end position="345"/>
    </location>
</feature>
<feature type="region of interest" description="Disordered" evidence="1">
    <location>
        <begin position="102"/>
        <end position="146"/>
    </location>
</feature>
<reference evidence="4 5" key="2">
    <citation type="submission" date="2024-06" db="EMBL/GenBank/DDBJ databases">
        <title>Thioclava kandeliae sp. nov. from a rhizosphere soil sample of Kandelia candel in a mangrove.</title>
        <authorList>
            <person name="Mu T."/>
        </authorList>
    </citation>
    <scope>NUCLEOTIDE SEQUENCE [LARGE SCALE GENOMIC DNA]</scope>
    <source>
        <strain evidence="4 5">CPCC 100088</strain>
    </source>
</reference>
<keyword evidence="2" id="KW-1133">Transmembrane helix</keyword>
<dbReference type="EMBL" id="JAYWLC010000006">
    <property type="protein sequence ID" value="MER5171998.1"/>
    <property type="molecule type" value="Genomic_DNA"/>
</dbReference>
<accession>A0ABV1SGH1</accession>
<dbReference type="RefSeq" id="WP_350936636.1">
    <property type="nucleotide sequence ID" value="NZ_JAYWLC010000006.1"/>
</dbReference>
<gene>
    <name evidence="4" type="ORF">VSX56_09430</name>
</gene>
<protein>
    <submittedName>
        <fullName evidence="4">Zinc-ribbon domain-containing protein</fullName>
    </submittedName>
</protein>
<evidence type="ECO:0000256" key="1">
    <source>
        <dbReference type="SAM" id="MobiDB-lite"/>
    </source>
</evidence>
<organism evidence="4 5">
    <name type="scientific">Thioclava kandeliae</name>
    <dbReference type="NCBI Taxonomy" id="3070818"/>
    <lineage>
        <taxon>Bacteria</taxon>
        <taxon>Pseudomonadati</taxon>
        <taxon>Pseudomonadota</taxon>
        <taxon>Alphaproteobacteria</taxon>
        <taxon>Rhodobacterales</taxon>
        <taxon>Paracoccaceae</taxon>
        <taxon>Thioclava</taxon>
    </lineage>
</organism>
<feature type="transmembrane region" description="Helical" evidence="2">
    <location>
        <begin position="440"/>
        <end position="460"/>
    </location>
</feature>
<feature type="compositionally biased region" description="Acidic residues" evidence="1">
    <location>
        <begin position="252"/>
        <end position="262"/>
    </location>
</feature>
<dbReference type="Pfam" id="PF13717">
    <property type="entry name" value="Zn_ribbon_4"/>
    <property type="match status" value="1"/>
</dbReference>
<keyword evidence="2" id="KW-0472">Membrane</keyword>
<comment type="caution">
    <text evidence="4">The sequence shown here is derived from an EMBL/GenBank/DDBJ whole genome shotgun (WGS) entry which is preliminary data.</text>
</comment>
<sequence>MRLTCPKCAAQYEVSDKVIPDGGRDVQCANCQTMWFQPSARMLAMPHPAEDPRYAKAPGFSEAPQSEWQPGGTIRNLADADRAQDLHDDAIAAEIAKALEDNKALPEEPVMAESSEPEELSGDPDNEIGEELRPAPQPGLMPRRKLDDGLLAILREEAEREAQARRAEGSLLQTQEEMNLEPVAKAAASRVQAKLALLRQTQEAETAQPVEDRTVEEDSPADTVSGEEDNFWPEGTPCAETEDGLEDRSAEYEPDEAIPEDELSFGEDAFEAVLPAPEFSQDDPEDIPVVAAYAEPLSPEEFANEDPDYHIGATLDEDDFLGSEEPEPEASEPQKPEEAAKDKAHVSVSYTGNTATEPEAPQEPEPETPEEETELLHVEPVLVPPAPPLHPVDKVNHFSRRDQLPDIEEINSTLRATSDRGRHAAAFDAPQTLARQRSGFRLGFGLVVGLAVIMAALYLASDQISATIPALQVPLAGYVAAVDQARLALDIQLEKLIVWLGGTN</sequence>
<dbReference type="InterPro" id="IPR011723">
    <property type="entry name" value="Znf/thioredoxin_put"/>
</dbReference>
<keyword evidence="2" id="KW-0812">Transmembrane</keyword>
<feature type="compositionally biased region" description="Acidic residues" evidence="1">
    <location>
        <begin position="214"/>
        <end position="231"/>
    </location>
</feature>